<evidence type="ECO:0000313" key="4">
    <source>
        <dbReference type="Proteomes" id="UP000299102"/>
    </source>
</evidence>
<evidence type="ECO:0000313" key="3">
    <source>
        <dbReference type="EMBL" id="GBP05991.1"/>
    </source>
</evidence>
<comment type="caution">
    <text evidence="3">The sequence shown here is derived from an EMBL/GenBank/DDBJ whole genome shotgun (WGS) entry which is preliminary data.</text>
</comment>
<organism evidence="3 4">
    <name type="scientific">Eumeta variegata</name>
    <name type="common">Bagworm moth</name>
    <name type="synonym">Eumeta japonica</name>
    <dbReference type="NCBI Taxonomy" id="151549"/>
    <lineage>
        <taxon>Eukaryota</taxon>
        <taxon>Metazoa</taxon>
        <taxon>Ecdysozoa</taxon>
        <taxon>Arthropoda</taxon>
        <taxon>Hexapoda</taxon>
        <taxon>Insecta</taxon>
        <taxon>Pterygota</taxon>
        <taxon>Neoptera</taxon>
        <taxon>Endopterygota</taxon>
        <taxon>Lepidoptera</taxon>
        <taxon>Glossata</taxon>
        <taxon>Ditrysia</taxon>
        <taxon>Tineoidea</taxon>
        <taxon>Psychidae</taxon>
        <taxon>Oiketicinae</taxon>
        <taxon>Eumeta</taxon>
    </lineage>
</organism>
<keyword evidence="4" id="KW-1185">Reference proteome</keyword>
<protein>
    <submittedName>
        <fullName evidence="3">Uncharacterized protein</fullName>
    </submittedName>
</protein>
<name>A0A4C1SYA2_EUMVA</name>
<feature type="chain" id="PRO_5020031146" evidence="2">
    <location>
        <begin position="28"/>
        <end position="229"/>
    </location>
</feature>
<reference evidence="3 4" key="1">
    <citation type="journal article" date="2019" name="Commun. Biol.">
        <title>The bagworm genome reveals a unique fibroin gene that provides high tensile strength.</title>
        <authorList>
            <person name="Kono N."/>
            <person name="Nakamura H."/>
            <person name="Ohtoshi R."/>
            <person name="Tomita M."/>
            <person name="Numata K."/>
            <person name="Arakawa K."/>
        </authorList>
    </citation>
    <scope>NUCLEOTIDE SEQUENCE [LARGE SCALE GENOMIC DNA]</scope>
</reference>
<dbReference type="EMBL" id="BGZK01003976">
    <property type="protein sequence ID" value="GBP05991.1"/>
    <property type="molecule type" value="Genomic_DNA"/>
</dbReference>
<feature type="signal peptide" evidence="2">
    <location>
        <begin position="1"/>
        <end position="27"/>
    </location>
</feature>
<evidence type="ECO:0000256" key="2">
    <source>
        <dbReference type="SAM" id="SignalP"/>
    </source>
</evidence>
<sequence>MRKELKKLRFPFLLWPLPFGSWTPVWQQESQVLAEDTAAPVRRAGAPLRLRRPRSRLRRAAVAPSAFVALARIYVPNRGRRRRASRRGAEGRGRAGHGTGRQTLAPTPTLQAAIITIGTAKNNMCTGVKTFEGGRIRPEFGPCRQRRSARASLVGVVKMKLFDKISACLALFVPSCLMKRVPKPAVYLKRTKGHPNNAVYGGRSIWSDNRQNGGVGGARGMNAGAGTRI</sequence>
<proteinExistence type="predicted"/>
<dbReference type="Proteomes" id="UP000299102">
    <property type="component" value="Unassembled WGS sequence"/>
</dbReference>
<gene>
    <name evidence="3" type="ORF">EVAR_99610_1</name>
</gene>
<evidence type="ECO:0000256" key="1">
    <source>
        <dbReference type="SAM" id="MobiDB-lite"/>
    </source>
</evidence>
<keyword evidence="2" id="KW-0732">Signal</keyword>
<accession>A0A4C1SYA2</accession>
<dbReference type="AlphaFoldDB" id="A0A4C1SYA2"/>
<feature type="region of interest" description="Disordered" evidence="1">
    <location>
        <begin position="79"/>
        <end position="105"/>
    </location>
</feature>